<evidence type="ECO:0000256" key="1">
    <source>
        <dbReference type="ARBA" id="ARBA00008609"/>
    </source>
</evidence>
<reference evidence="8 9" key="1">
    <citation type="submission" date="2019-12" db="EMBL/GenBank/DDBJ databases">
        <title>Complete genome sequence of Algicella marina strain 9Alg 56(T) isolated from the red alga Tichocarpus crinitus.</title>
        <authorList>
            <person name="Kim S.-G."/>
            <person name="Nedashkovskaya O.I."/>
        </authorList>
    </citation>
    <scope>NUCLEOTIDE SEQUENCE [LARGE SCALE GENOMIC DNA]</scope>
    <source>
        <strain evidence="8 9">9Alg 56</strain>
    </source>
</reference>
<dbReference type="PRINTS" id="PR00368">
    <property type="entry name" value="FADPNR"/>
</dbReference>
<dbReference type="KEGG" id="amaq:GO499_10645"/>
<dbReference type="Pfam" id="PF00890">
    <property type="entry name" value="FAD_binding_2"/>
    <property type="match status" value="1"/>
</dbReference>
<feature type="domain" description="FAD-dependent oxidoreductase 2 FAD-binding" evidence="4">
    <location>
        <begin position="168"/>
        <end position="204"/>
    </location>
</feature>
<keyword evidence="2" id="KW-0285">Flavoprotein</keyword>
<feature type="domain" description="Aminomethyltransferase C-terminal" evidence="6">
    <location>
        <begin position="886"/>
        <end position="971"/>
    </location>
</feature>
<gene>
    <name evidence="8" type="ORF">GO499_10645</name>
</gene>
<dbReference type="NCBIfam" id="TIGR01372">
    <property type="entry name" value="soxA"/>
    <property type="match status" value="1"/>
</dbReference>
<dbReference type="PANTHER" id="PTHR43757:SF2">
    <property type="entry name" value="AMINOMETHYLTRANSFERASE, MITOCHONDRIAL"/>
    <property type="match status" value="1"/>
</dbReference>
<evidence type="ECO:0000259" key="7">
    <source>
        <dbReference type="Pfam" id="PF17806"/>
    </source>
</evidence>
<feature type="domain" description="GCVT N-terminal" evidence="5">
    <location>
        <begin position="597"/>
        <end position="863"/>
    </location>
</feature>
<dbReference type="InterPro" id="IPR006222">
    <property type="entry name" value="GCVT_N"/>
</dbReference>
<dbReference type="InterPro" id="IPR041117">
    <property type="entry name" value="SoxA_A3"/>
</dbReference>
<protein>
    <submittedName>
        <fullName evidence="8">Sarcosine oxidase subunit alpha family protein</fullName>
    </submittedName>
</protein>
<dbReference type="SUPFAM" id="SSF51905">
    <property type="entry name" value="FAD/NAD(P)-binding domain"/>
    <property type="match status" value="1"/>
</dbReference>
<organism evidence="8 9">
    <name type="scientific">Algicella marina</name>
    <dbReference type="NCBI Taxonomy" id="2683284"/>
    <lineage>
        <taxon>Bacteria</taxon>
        <taxon>Pseudomonadati</taxon>
        <taxon>Pseudomonadota</taxon>
        <taxon>Alphaproteobacteria</taxon>
        <taxon>Rhodobacterales</taxon>
        <taxon>Paracoccaceae</taxon>
        <taxon>Algicella</taxon>
    </lineage>
</organism>
<dbReference type="PRINTS" id="PR00411">
    <property type="entry name" value="PNDRDTASEI"/>
</dbReference>
<dbReference type="InterPro" id="IPR006277">
    <property type="entry name" value="Sarcosine_oxidase_asu"/>
</dbReference>
<dbReference type="RefSeq" id="WP_161862163.1">
    <property type="nucleotide sequence ID" value="NZ_CP046620.1"/>
</dbReference>
<dbReference type="GO" id="GO:0008115">
    <property type="term" value="F:sarcosine oxidase activity"/>
    <property type="evidence" value="ECO:0007669"/>
    <property type="project" value="InterPro"/>
</dbReference>
<dbReference type="PANTHER" id="PTHR43757">
    <property type="entry name" value="AMINOMETHYLTRANSFERASE"/>
    <property type="match status" value="1"/>
</dbReference>
<dbReference type="SUPFAM" id="SSF101790">
    <property type="entry name" value="Aminomethyltransferase beta-barrel domain"/>
    <property type="match status" value="1"/>
</dbReference>
<dbReference type="AlphaFoldDB" id="A0A6P1T1S4"/>
<dbReference type="Pfam" id="PF01571">
    <property type="entry name" value="GCV_T"/>
    <property type="match status" value="1"/>
</dbReference>
<dbReference type="GO" id="GO:0046653">
    <property type="term" value="P:tetrahydrofolate metabolic process"/>
    <property type="evidence" value="ECO:0007669"/>
    <property type="project" value="InterPro"/>
</dbReference>
<dbReference type="InterPro" id="IPR042204">
    <property type="entry name" value="2Fe-2S-bd_N"/>
</dbReference>
<accession>A0A6P1T1S4</accession>
<dbReference type="Proteomes" id="UP000464495">
    <property type="component" value="Chromosome"/>
</dbReference>
<evidence type="ECO:0000256" key="2">
    <source>
        <dbReference type="ARBA" id="ARBA00022630"/>
    </source>
</evidence>
<proteinExistence type="inferred from homology"/>
<dbReference type="Gene3D" id="3.30.1360.120">
    <property type="entry name" value="Probable tRNA modification gtpase trme, domain 1"/>
    <property type="match status" value="1"/>
</dbReference>
<dbReference type="Pfam" id="PF13510">
    <property type="entry name" value="Fer2_4"/>
    <property type="match status" value="1"/>
</dbReference>
<evidence type="ECO:0000313" key="8">
    <source>
        <dbReference type="EMBL" id="QHQ35603.1"/>
    </source>
</evidence>
<dbReference type="InterPro" id="IPR003953">
    <property type="entry name" value="FAD-dep_OxRdtase_2_FAD-bd"/>
</dbReference>
<sequence length="981" mass="104912">MSRLSEGGLIDRSRKISFRFNGREYLAHPGDTLASALLANDVRLVGRSFKYHRPRGTFTAGSEEPNALLEVGSGSRMTPNTRATMQEVYEGLEARSQNAWPSLTIDLLAVNDLLAPFLAAGFYYKTFMWPQAFWEKIYEPAIRRAAGLGRLPGTADSDASDKAFAHCDLLVIGSGPSGLMAALTAGMAGARVILADEDFRFGGRLLDEAEEIDGLPAIGWVGRTIDRLNALPNVRLMRRTTVTGAYDGGTFGALERISDHVASPAAGCPRHVFWRIAARRAILAGGAQERGIAFPGNDRPGVMLAGAVRTYLQRYGVAAASRFAVFTNNDDGWRTAHMLADAGLEVAALIDTRPGIELPDGPWKGIAGGQVISTRGRKRLTSVTVATGGGEERFEVDGLAVSGGWNPGVHLTCHMNGRPVWNTEIAAFVPAENAVPGLLPVGAANGTFGTRAALESGRAGGIDALGSLGLSGVQEPLPEIKQDAAYSITPFWQVAAPGRAWVDLQNDVTTKDIELAYKENFRSVEHVKRYTTLGMATDQGKTSNTLGLAVLADLAGQPIESVGTTTFRPPYSPVELSAYGARATGQDFAPARFPASHTASEAMDAKFIEAGLWHRAAWYPQAGEASWQESCDREVRWVRNSVGVCDVSTLGKIDVQGKDAATFLDRIYTGTMSSLKIDRVRYGLMLREDGFVMDDGTVARMGEAHYVLSTTTAAAGQVMSHLEFCAQCLWPELDVALISVTEQWSQFAVSGPRARELLSQIVADSMEDDDLPFMACGAATVAGVAGRVFRISFSGELGFEIAVPANHGDALFRLLVSRAESLGGGAYGMEALNVLRIEKGFLTHAEIPGRVTAADVGLGRMMAGAKDCIGKVMSQRPGLTDAKRPQLVGLVPVEPEARLYAGAHLFNPGAAAHRIEAQGYITSTCHSPTLGHHIALGFLANGSERTGQSVRAVDFMRGERETECRVVELPFLANVGRGANG</sequence>
<dbReference type="InterPro" id="IPR036188">
    <property type="entry name" value="FAD/NAD-bd_sf"/>
</dbReference>
<feature type="domain" description="SoxA A3" evidence="7">
    <location>
        <begin position="498"/>
        <end position="581"/>
    </location>
</feature>
<dbReference type="Pfam" id="PF17806">
    <property type="entry name" value="SO_alpha_A3"/>
    <property type="match status" value="1"/>
</dbReference>
<dbReference type="InterPro" id="IPR041854">
    <property type="entry name" value="BFD-like_2Fe2S-bd_dom_sf"/>
</dbReference>
<dbReference type="SUPFAM" id="SSF103025">
    <property type="entry name" value="Folate-binding domain"/>
    <property type="match status" value="1"/>
</dbReference>
<dbReference type="PIRSF" id="PIRSF037980">
    <property type="entry name" value="SoxA"/>
    <property type="match status" value="1"/>
</dbReference>
<name>A0A6P1T1S4_9RHOB</name>
<dbReference type="EMBL" id="CP046620">
    <property type="protein sequence ID" value="QHQ35603.1"/>
    <property type="molecule type" value="Genomic_DNA"/>
</dbReference>
<evidence type="ECO:0000313" key="9">
    <source>
        <dbReference type="Proteomes" id="UP000464495"/>
    </source>
</evidence>
<dbReference type="InterPro" id="IPR027266">
    <property type="entry name" value="TrmE/GcvT-like"/>
</dbReference>
<dbReference type="Gene3D" id="3.50.50.60">
    <property type="entry name" value="FAD/NAD(P)-binding domain"/>
    <property type="match status" value="1"/>
</dbReference>
<evidence type="ECO:0000259" key="5">
    <source>
        <dbReference type="Pfam" id="PF01571"/>
    </source>
</evidence>
<dbReference type="InterPro" id="IPR029043">
    <property type="entry name" value="GcvT/YgfZ_C"/>
</dbReference>
<keyword evidence="3" id="KW-0560">Oxidoreductase</keyword>
<dbReference type="InterPro" id="IPR028896">
    <property type="entry name" value="GcvT/YgfZ/DmdA"/>
</dbReference>
<dbReference type="Gene3D" id="3.10.20.440">
    <property type="entry name" value="2Fe-2S iron-sulphur cluster binding domain, sarcosine oxidase, alpha subunit, N-terminal domain"/>
    <property type="match status" value="1"/>
</dbReference>
<keyword evidence="9" id="KW-1185">Reference proteome</keyword>
<evidence type="ECO:0000256" key="3">
    <source>
        <dbReference type="ARBA" id="ARBA00023002"/>
    </source>
</evidence>
<dbReference type="Pfam" id="PF08669">
    <property type="entry name" value="GCV_T_C"/>
    <property type="match status" value="1"/>
</dbReference>
<dbReference type="Gene3D" id="1.10.10.1100">
    <property type="entry name" value="BFD-like [2Fe-2S]-binding domain"/>
    <property type="match status" value="1"/>
</dbReference>
<evidence type="ECO:0000259" key="4">
    <source>
        <dbReference type="Pfam" id="PF00890"/>
    </source>
</evidence>
<comment type="similarity">
    <text evidence="1">Belongs to the GcvT family.</text>
</comment>
<evidence type="ECO:0000259" key="6">
    <source>
        <dbReference type="Pfam" id="PF08669"/>
    </source>
</evidence>
<dbReference type="InterPro" id="IPR013977">
    <property type="entry name" value="GcvT_C"/>
</dbReference>